<sequence length="152" mass="17033">MCAWANNHTMDYSQGGLLATKRHLDEHELVHSGVGENMAEASSPKYLETPSGRVALISATSTFHESWRAGEQRPDMMGRPGVNPLRYCTTFFVTKPEMEKLQEIADSTFINADHNLAIKEGFEVEKEDEFSFGPLHFKVGEKPKKRDSSACI</sequence>
<evidence type="ECO:0000313" key="3">
    <source>
        <dbReference type="Proteomes" id="UP001281447"/>
    </source>
</evidence>
<dbReference type="InterPro" id="IPR019079">
    <property type="entry name" value="Capsule_synth_CapA"/>
</dbReference>
<keyword evidence="3" id="KW-1185">Reference proteome</keyword>
<evidence type="ECO:0000313" key="2">
    <source>
        <dbReference type="EMBL" id="MDY0395504.1"/>
    </source>
</evidence>
<evidence type="ECO:0000259" key="1">
    <source>
        <dbReference type="Pfam" id="PF09587"/>
    </source>
</evidence>
<dbReference type="EMBL" id="JAWDIP010000003">
    <property type="protein sequence ID" value="MDY0395504.1"/>
    <property type="molecule type" value="Genomic_DNA"/>
</dbReference>
<dbReference type="SUPFAM" id="SSF56300">
    <property type="entry name" value="Metallo-dependent phosphatases"/>
    <property type="match status" value="1"/>
</dbReference>
<accession>A0ABU5C855</accession>
<gene>
    <name evidence="2" type="ORF">RWE15_15045</name>
</gene>
<reference evidence="2 3" key="1">
    <citation type="submission" date="2023-10" db="EMBL/GenBank/DDBJ databases">
        <title>Virgibacillus halophilus 5B73C genome.</title>
        <authorList>
            <person name="Miliotis G."/>
            <person name="Sengupta P."/>
            <person name="Hameed A."/>
            <person name="Chuvochina M."/>
            <person name="Mcdonagh F."/>
            <person name="Simpson A.C."/>
            <person name="Singh N.K."/>
            <person name="Rekha P.D."/>
            <person name="Raman K."/>
            <person name="Hugenholtz P."/>
            <person name="Venkateswaran K."/>
        </authorList>
    </citation>
    <scope>NUCLEOTIDE SEQUENCE [LARGE SCALE GENOMIC DNA]</scope>
    <source>
        <strain evidence="2 3">5B73C</strain>
    </source>
</reference>
<name>A0ABU5C855_9BACI</name>
<dbReference type="Pfam" id="PF09587">
    <property type="entry name" value="PGA_cap"/>
    <property type="match status" value="1"/>
</dbReference>
<feature type="domain" description="Capsule synthesis protein CapA" evidence="1">
    <location>
        <begin position="1"/>
        <end position="74"/>
    </location>
</feature>
<dbReference type="InterPro" id="IPR029052">
    <property type="entry name" value="Metallo-depent_PP-like"/>
</dbReference>
<comment type="caution">
    <text evidence="2">The sequence shown here is derived from an EMBL/GenBank/DDBJ whole genome shotgun (WGS) entry which is preliminary data.</text>
</comment>
<organism evidence="2 3">
    <name type="scientific">Tigheibacillus halophilus</name>
    <dbReference type="NCBI Taxonomy" id="361280"/>
    <lineage>
        <taxon>Bacteria</taxon>
        <taxon>Bacillati</taxon>
        <taxon>Bacillota</taxon>
        <taxon>Bacilli</taxon>
        <taxon>Bacillales</taxon>
        <taxon>Bacillaceae</taxon>
        <taxon>Tigheibacillus</taxon>
    </lineage>
</organism>
<proteinExistence type="predicted"/>
<protein>
    <submittedName>
        <fullName evidence="2">CapA family protein</fullName>
    </submittedName>
</protein>
<dbReference type="Proteomes" id="UP001281447">
    <property type="component" value="Unassembled WGS sequence"/>
</dbReference>